<evidence type="ECO:0000256" key="1">
    <source>
        <dbReference type="ARBA" id="ARBA00004613"/>
    </source>
</evidence>
<keyword evidence="7" id="KW-0646">Protease inhibitor</keyword>
<keyword evidence="4" id="KW-0964">Secreted</keyword>
<dbReference type="GO" id="GO:0005604">
    <property type="term" value="C:basement membrane"/>
    <property type="evidence" value="ECO:0007669"/>
    <property type="project" value="Ensembl"/>
</dbReference>
<dbReference type="GO" id="GO:0002020">
    <property type="term" value="F:protease binding"/>
    <property type="evidence" value="ECO:0007669"/>
    <property type="project" value="TreeGrafter"/>
</dbReference>
<dbReference type="Ensembl" id="ENSSMRT00000008313.1">
    <property type="protein sequence ID" value="ENSSMRP00000007101.1"/>
    <property type="gene ID" value="ENSSMRG00000005728.1"/>
</dbReference>
<name>A0A8D0BFG9_SALMN</name>
<feature type="domain" description="NTR" evidence="20">
    <location>
        <begin position="27"/>
        <end position="152"/>
    </location>
</feature>
<evidence type="ECO:0000256" key="3">
    <source>
        <dbReference type="ARBA" id="ARBA00013524"/>
    </source>
</evidence>
<dbReference type="SUPFAM" id="SSF50242">
    <property type="entry name" value="TIMP-like"/>
    <property type="match status" value="1"/>
</dbReference>
<evidence type="ECO:0000256" key="12">
    <source>
        <dbReference type="ARBA" id="ARBA00023157"/>
    </source>
</evidence>
<keyword evidence="10 17" id="KW-0862">Zinc</keyword>
<dbReference type="GO" id="GO:0008284">
    <property type="term" value="P:positive regulation of cell population proliferation"/>
    <property type="evidence" value="ECO:0007669"/>
    <property type="project" value="Ensembl"/>
</dbReference>
<evidence type="ECO:0000256" key="9">
    <source>
        <dbReference type="ARBA" id="ARBA00022729"/>
    </source>
</evidence>
<evidence type="ECO:0000256" key="18">
    <source>
        <dbReference type="PIRSR" id="PIRSR601820-3"/>
    </source>
</evidence>
<dbReference type="InterPro" id="IPR001134">
    <property type="entry name" value="Netrin_domain"/>
</dbReference>
<proteinExistence type="inferred from homology"/>
<keyword evidence="11" id="KW-0339">Growth factor</keyword>
<feature type="disulfide bond" evidence="18">
    <location>
        <begin position="27"/>
        <end position="99"/>
    </location>
</feature>
<feature type="signal peptide" evidence="19">
    <location>
        <begin position="1"/>
        <end position="26"/>
    </location>
</feature>
<dbReference type="GO" id="GO:0008270">
    <property type="term" value="F:zinc ion binding"/>
    <property type="evidence" value="ECO:0007669"/>
    <property type="project" value="Ensembl"/>
</dbReference>
<dbReference type="PROSITE" id="PS00288">
    <property type="entry name" value="TIMP"/>
    <property type="match status" value="1"/>
</dbReference>
<evidence type="ECO:0000256" key="4">
    <source>
        <dbReference type="ARBA" id="ARBA00022525"/>
    </source>
</evidence>
<dbReference type="GO" id="GO:0008083">
    <property type="term" value="F:growth factor activity"/>
    <property type="evidence" value="ECO:0007669"/>
    <property type="project" value="UniProtKB-KW"/>
</dbReference>
<reference evidence="21" key="2">
    <citation type="submission" date="2025-09" db="UniProtKB">
        <authorList>
            <consortium name="Ensembl"/>
        </authorList>
    </citation>
    <scope>IDENTIFICATION</scope>
</reference>
<reference evidence="21" key="1">
    <citation type="submission" date="2025-08" db="UniProtKB">
        <authorList>
            <consortium name="Ensembl"/>
        </authorList>
    </citation>
    <scope>IDENTIFICATION</scope>
</reference>
<comment type="subunit">
    <text evidence="15">Interacts with MMP1, MMP3, MMP10 and MMP13, but has only very low affinity for MMP14. Interacts with CD63; identified in a complex with CD63 and ITGB1.</text>
</comment>
<feature type="chain" id="PRO_5034745659" description="Metalloproteinase inhibitor 1" evidence="19">
    <location>
        <begin position="27"/>
        <end position="219"/>
    </location>
</feature>
<dbReference type="Proteomes" id="UP000694421">
    <property type="component" value="Unplaced"/>
</dbReference>
<dbReference type="Pfam" id="PF00965">
    <property type="entry name" value="TIMP"/>
    <property type="match status" value="1"/>
</dbReference>
<evidence type="ECO:0000256" key="7">
    <source>
        <dbReference type="ARBA" id="ARBA00022690"/>
    </source>
</evidence>
<feature type="disulfide bond" evidence="18">
    <location>
        <begin position="154"/>
        <end position="203"/>
    </location>
</feature>
<dbReference type="InterPro" id="IPR030490">
    <property type="entry name" value="TIMP_CS"/>
</dbReference>
<evidence type="ECO:0000256" key="8">
    <source>
        <dbReference type="ARBA" id="ARBA00022723"/>
    </source>
</evidence>
<comment type="subcellular location">
    <subcellularLocation>
        <location evidence="1">Secreted</location>
    </subcellularLocation>
</comment>
<evidence type="ECO:0000256" key="10">
    <source>
        <dbReference type="ARBA" id="ARBA00022833"/>
    </source>
</evidence>
<dbReference type="GO" id="GO:0005125">
    <property type="term" value="F:cytokine activity"/>
    <property type="evidence" value="ECO:0007669"/>
    <property type="project" value="Ensembl"/>
</dbReference>
<evidence type="ECO:0000256" key="2">
    <source>
        <dbReference type="ARBA" id="ARBA00011027"/>
    </source>
</evidence>
<evidence type="ECO:0000256" key="14">
    <source>
        <dbReference type="ARBA" id="ARBA00023215"/>
    </source>
</evidence>
<evidence type="ECO:0000256" key="11">
    <source>
        <dbReference type="ARBA" id="ARBA00023030"/>
    </source>
</evidence>
<evidence type="ECO:0000313" key="21">
    <source>
        <dbReference type="Ensembl" id="ENSSMRP00000007101.1"/>
    </source>
</evidence>
<evidence type="ECO:0000259" key="20">
    <source>
        <dbReference type="PROSITE" id="PS50189"/>
    </source>
</evidence>
<keyword evidence="5" id="KW-0597">Phosphoprotein</keyword>
<dbReference type="PROSITE" id="PS50189">
    <property type="entry name" value="NTR"/>
    <property type="match status" value="1"/>
</dbReference>
<dbReference type="AlphaFoldDB" id="A0A8D0BFG9"/>
<dbReference type="GO" id="GO:0008191">
    <property type="term" value="F:metalloendopeptidase inhibitor activity"/>
    <property type="evidence" value="ECO:0007669"/>
    <property type="project" value="Ensembl"/>
</dbReference>
<dbReference type="Gene3D" id="3.90.370.10">
    <property type="entry name" value="Tissue inhibitor of metalloproteinase-1. Chain B, domain 1"/>
    <property type="match status" value="1"/>
</dbReference>
<keyword evidence="8 17" id="KW-0479">Metal-binding</keyword>
<accession>A0A8D0BFG9</accession>
<dbReference type="GO" id="GO:2001044">
    <property type="term" value="P:regulation of integrin-mediated signaling pathway"/>
    <property type="evidence" value="ECO:0007669"/>
    <property type="project" value="Ensembl"/>
</dbReference>
<dbReference type="PANTHER" id="PTHR11844:SF20">
    <property type="entry name" value="METALLOPROTEINASE INHIBITOR 1"/>
    <property type="match status" value="1"/>
</dbReference>
<feature type="disulfide bond" evidence="18">
    <location>
        <begin position="39"/>
        <end position="152"/>
    </location>
</feature>
<dbReference type="OMA" id="LWTDQFL"/>
<evidence type="ECO:0000256" key="5">
    <source>
        <dbReference type="ARBA" id="ARBA00022553"/>
    </source>
</evidence>
<feature type="disulfide bond" evidence="18">
    <location>
        <begin position="29"/>
        <end position="127"/>
    </location>
</feature>
<dbReference type="GO" id="GO:0002248">
    <property type="term" value="P:connective tissue replacement involved in inflammatory response wound healing"/>
    <property type="evidence" value="ECO:0007669"/>
    <property type="project" value="Ensembl"/>
</dbReference>
<keyword evidence="6" id="KW-0483">Metalloprotease inhibitor</keyword>
<evidence type="ECO:0000256" key="13">
    <source>
        <dbReference type="ARBA" id="ARBA00023180"/>
    </source>
</evidence>
<dbReference type="Gene3D" id="2.40.50.120">
    <property type="match status" value="1"/>
</dbReference>
<sequence length="219" mass="24825">MDSPKVYGFLAVSVFLISFLLDSAAACMCAPDHPQTRFCRADVVIRARFMGVTETYVNSIFGTPMPLLQYEIKTTKVYKSPEDMQDIRFLYTSTMENFCGYIHKGPLKEEYIIEGRLNSNRVHISLCSFIQPWNQLSAAQKQGLSSDYMKGCSCNIETCSSMPCEIHSSEQCLWTDQITSKEWNGHQAQQLACLPRTEDSTICTWRSLNTFSDPFASLT</sequence>
<dbReference type="GO" id="GO:0051045">
    <property type="term" value="P:negative regulation of membrane protein ectodomain proteolysis"/>
    <property type="evidence" value="ECO:0007669"/>
    <property type="project" value="Ensembl"/>
</dbReference>
<keyword evidence="12 18" id="KW-1015">Disulfide bond</keyword>
<dbReference type="GO" id="GO:0009725">
    <property type="term" value="P:response to hormone"/>
    <property type="evidence" value="ECO:0007669"/>
    <property type="project" value="TreeGrafter"/>
</dbReference>
<feature type="binding site" evidence="17">
    <location>
        <position position="27"/>
    </location>
    <ligand>
        <name>Zn(2+)</name>
        <dbReference type="ChEBI" id="CHEBI:29105"/>
        <note>ligand shared with metalloproteinase partner</note>
    </ligand>
</feature>
<feature type="disulfide bond" evidence="18">
    <location>
        <begin position="159"/>
        <end position="164"/>
    </location>
</feature>
<evidence type="ECO:0000256" key="6">
    <source>
        <dbReference type="ARBA" id="ARBA00022608"/>
    </source>
</evidence>
<evidence type="ECO:0000313" key="22">
    <source>
        <dbReference type="Proteomes" id="UP000694421"/>
    </source>
</evidence>
<dbReference type="InterPro" id="IPR008993">
    <property type="entry name" value="TIMP-like_OB-fold"/>
</dbReference>
<keyword evidence="9 19" id="KW-0732">Signal</keyword>
<dbReference type="SMART" id="SM00206">
    <property type="entry name" value="NTR"/>
    <property type="match status" value="1"/>
</dbReference>
<evidence type="ECO:0000256" key="15">
    <source>
        <dbReference type="ARBA" id="ARBA00025946"/>
    </source>
</evidence>
<dbReference type="PANTHER" id="PTHR11844">
    <property type="entry name" value="METALLOPROTEASE INHIBITOR"/>
    <property type="match status" value="1"/>
</dbReference>
<evidence type="ECO:0000256" key="17">
    <source>
        <dbReference type="PIRSR" id="PIRSR601820-1"/>
    </source>
</evidence>
<keyword evidence="22" id="KW-1185">Reference proteome</keyword>
<organism evidence="21 22">
    <name type="scientific">Salvator merianae</name>
    <name type="common">Argentine black and white tegu</name>
    <name type="synonym">Tupinambis merianae</name>
    <dbReference type="NCBI Taxonomy" id="96440"/>
    <lineage>
        <taxon>Eukaryota</taxon>
        <taxon>Metazoa</taxon>
        <taxon>Chordata</taxon>
        <taxon>Craniata</taxon>
        <taxon>Vertebrata</taxon>
        <taxon>Euteleostomi</taxon>
        <taxon>Lepidosauria</taxon>
        <taxon>Squamata</taxon>
        <taxon>Bifurcata</taxon>
        <taxon>Unidentata</taxon>
        <taxon>Episquamata</taxon>
        <taxon>Laterata</taxon>
        <taxon>Teiioidea</taxon>
        <taxon>Teiidae</taxon>
        <taxon>Salvator</taxon>
    </lineage>
</organism>
<evidence type="ECO:0000256" key="16">
    <source>
        <dbReference type="ARBA" id="ARBA00030100"/>
    </source>
</evidence>
<keyword evidence="13" id="KW-0325">Glycoprotein</keyword>
<dbReference type="InterPro" id="IPR027465">
    <property type="entry name" value="TIMP_C"/>
</dbReference>
<protein>
    <recommendedName>
        <fullName evidence="3">Metalloproteinase inhibitor 1</fullName>
    </recommendedName>
    <alternativeName>
        <fullName evidence="16">Tissue inhibitor of metalloproteinases 1</fullName>
    </alternativeName>
</protein>
<feature type="disulfide bond" evidence="18">
    <location>
        <begin position="172"/>
        <end position="193"/>
    </location>
</feature>
<comment type="similarity">
    <text evidence="2">Belongs to the protease inhibitor I35 (TIMP) family.</text>
</comment>
<dbReference type="GeneTree" id="ENSGT00940000161081"/>
<keyword evidence="14" id="KW-0481">Metalloenzyme inhibitor</keyword>
<dbReference type="InterPro" id="IPR001820">
    <property type="entry name" value="TIMP"/>
</dbReference>
<dbReference type="GO" id="GO:0071492">
    <property type="term" value="P:cellular response to UV-A"/>
    <property type="evidence" value="ECO:0007669"/>
    <property type="project" value="Ensembl"/>
</dbReference>
<evidence type="ECO:0000256" key="19">
    <source>
        <dbReference type="SAM" id="SignalP"/>
    </source>
</evidence>
<dbReference type="GO" id="GO:0005615">
    <property type="term" value="C:extracellular space"/>
    <property type="evidence" value="ECO:0007669"/>
    <property type="project" value="Ensembl"/>
</dbReference>
<dbReference type="GO" id="GO:0034097">
    <property type="term" value="P:response to cytokine"/>
    <property type="evidence" value="ECO:0007669"/>
    <property type="project" value="TreeGrafter"/>
</dbReference>